<proteinExistence type="predicted"/>
<evidence type="ECO:0000313" key="3">
    <source>
        <dbReference type="Proteomes" id="UP000799291"/>
    </source>
</evidence>
<dbReference type="InterPro" id="IPR029498">
    <property type="entry name" value="HeLo_dom"/>
</dbReference>
<accession>A0A6G1IRN7</accession>
<dbReference type="Pfam" id="PF24476">
    <property type="entry name" value="DUF7580"/>
    <property type="match status" value="1"/>
</dbReference>
<keyword evidence="3" id="KW-1185">Reference proteome</keyword>
<dbReference type="SUPFAM" id="SSF56112">
    <property type="entry name" value="Protein kinase-like (PK-like)"/>
    <property type="match status" value="1"/>
</dbReference>
<gene>
    <name evidence="2" type="ORF">K458DRAFT_489753</name>
</gene>
<evidence type="ECO:0000259" key="1">
    <source>
        <dbReference type="PROSITE" id="PS50011"/>
    </source>
</evidence>
<sequence>MAEGFVGLAFGVSGVFTLVNRCLSIYRHIDEAGGFGENVLEQYVMFQHESARFNAWQKDMRDFHTKSSTDATISSRMDPERPNADNLMHSILAQVVAILQTVQKLCDKYKVDQPKNPGHRPEKADVPSISTGVATTAIGSAVASDGKMAVFSLKKQQKESSLKGRTGLLKRILYGATLWRESDKAELQQSIARFAYWNNCLQDFLPSTRGMLLDLSTSSALLEGELDPGNLRSIKAAASTGLYESLARRAKLRQMSLEPKPGPSLKKDTKCLDEKDINRILSVNKGVATFSEPGKAPVKCLVEWKSCADLTDYDSILAAESQVEDLVKLLNFGKKPATMDVLEAFGYFQYEYQDHRLFGFISAFPPKTDANNAPVSLNDLLVDVTKPKRSHPLPSLPQRVRMAQRLAITLLELHNVEWLHKDLNSRNILFFYNSLATLDLGTPWVTGFEFARPDDISALSFSVRASSMNMYRHPSLLGPFAPGQKRPRFQRIHDIYSVGVLLLEIGLWKQVGDFRKPNMKPSGFATTLKQLAHRELPHRMGEVYRDVVLRCMDGEGLYISGEQHEDDDEDDDAQNKREGRNASLVKFYWSVVRELERCHCK</sequence>
<dbReference type="InterPro" id="IPR056002">
    <property type="entry name" value="DUF7580"/>
</dbReference>
<dbReference type="AlphaFoldDB" id="A0A6G1IRN7"/>
<dbReference type="EMBL" id="MU005594">
    <property type="protein sequence ID" value="KAF2680892.1"/>
    <property type="molecule type" value="Genomic_DNA"/>
</dbReference>
<name>A0A6G1IRN7_9PLEO</name>
<dbReference type="GO" id="GO:0005524">
    <property type="term" value="F:ATP binding"/>
    <property type="evidence" value="ECO:0007669"/>
    <property type="project" value="InterPro"/>
</dbReference>
<dbReference type="Proteomes" id="UP000799291">
    <property type="component" value="Unassembled WGS sequence"/>
</dbReference>
<dbReference type="OrthoDB" id="1911848at2759"/>
<dbReference type="Gene3D" id="1.10.510.10">
    <property type="entry name" value="Transferase(Phosphotransferase) domain 1"/>
    <property type="match status" value="1"/>
</dbReference>
<dbReference type="Pfam" id="PF14479">
    <property type="entry name" value="HeLo"/>
    <property type="match status" value="1"/>
</dbReference>
<dbReference type="GO" id="GO:0004672">
    <property type="term" value="F:protein kinase activity"/>
    <property type="evidence" value="ECO:0007669"/>
    <property type="project" value="InterPro"/>
</dbReference>
<reference evidence="2" key="1">
    <citation type="journal article" date="2020" name="Stud. Mycol.">
        <title>101 Dothideomycetes genomes: a test case for predicting lifestyles and emergence of pathogens.</title>
        <authorList>
            <person name="Haridas S."/>
            <person name="Albert R."/>
            <person name="Binder M."/>
            <person name="Bloem J."/>
            <person name="Labutti K."/>
            <person name="Salamov A."/>
            <person name="Andreopoulos B."/>
            <person name="Baker S."/>
            <person name="Barry K."/>
            <person name="Bills G."/>
            <person name="Bluhm B."/>
            <person name="Cannon C."/>
            <person name="Castanera R."/>
            <person name="Culley D."/>
            <person name="Daum C."/>
            <person name="Ezra D."/>
            <person name="Gonzalez J."/>
            <person name="Henrissat B."/>
            <person name="Kuo A."/>
            <person name="Liang C."/>
            <person name="Lipzen A."/>
            <person name="Lutzoni F."/>
            <person name="Magnuson J."/>
            <person name="Mondo S."/>
            <person name="Nolan M."/>
            <person name="Ohm R."/>
            <person name="Pangilinan J."/>
            <person name="Park H.-J."/>
            <person name="Ramirez L."/>
            <person name="Alfaro M."/>
            <person name="Sun H."/>
            <person name="Tritt A."/>
            <person name="Yoshinaga Y."/>
            <person name="Zwiers L.-H."/>
            <person name="Turgeon B."/>
            <person name="Goodwin S."/>
            <person name="Spatafora J."/>
            <person name="Crous P."/>
            <person name="Grigoriev I."/>
        </authorList>
    </citation>
    <scope>NUCLEOTIDE SEQUENCE</scope>
    <source>
        <strain evidence="2">CBS 122367</strain>
    </source>
</reference>
<organism evidence="2 3">
    <name type="scientific">Lentithecium fluviatile CBS 122367</name>
    <dbReference type="NCBI Taxonomy" id="1168545"/>
    <lineage>
        <taxon>Eukaryota</taxon>
        <taxon>Fungi</taxon>
        <taxon>Dikarya</taxon>
        <taxon>Ascomycota</taxon>
        <taxon>Pezizomycotina</taxon>
        <taxon>Dothideomycetes</taxon>
        <taxon>Pleosporomycetidae</taxon>
        <taxon>Pleosporales</taxon>
        <taxon>Massarineae</taxon>
        <taxon>Lentitheciaceae</taxon>
        <taxon>Lentithecium</taxon>
    </lineage>
</organism>
<dbReference type="InterPro" id="IPR000719">
    <property type="entry name" value="Prot_kinase_dom"/>
</dbReference>
<dbReference type="Gene3D" id="1.20.120.1020">
    <property type="entry name" value="Prion-inhibition and propagation, HeLo domain"/>
    <property type="match status" value="1"/>
</dbReference>
<protein>
    <recommendedName>
        <fullName evidence="1">Protein kinase domain-containing protein</fullName>
    </recommendedName>
</protein>
<dbReference type="InterPro" id="IPR011009">
    <property type="entry name" value="Kinase-like_dom_sf"/>
</dbReference>
<dbReference type="PANTHER" id="PTHR37542:SF3">
    <property type="entry name" value="PRION-INHIBITION AND PROPAGATION HELO DOMAIN-CONTAINING PROTEIN"/>
    <property type="match status" value="1"/>
</dbReference>
<dbReference type="PANTHER" id="PTHR37542">
    <property type="entry name" value="HELO DOMAIN-CONTAINING PROTEIN-RELATED"/>
    <property type="match status" value="1"/>
</dbReference>
<feature type="domain" description="Protein kinase" evidence="1">
    <location>
        <begin position="220"/>
        <end position="601"/>
    </location>
</feature>
<dbReference type="InterPro" id="IPR038305">
    <property type="entry name" value="HeLo_sf"/>
</dbReference>
<dbReference type="PROSITE" id="PS50011">
    <property type="entry name" value="PROTEIN_KINASE_DOM"/>
    <property type="match status" value="1"/>
</dbReference>
<evidence type="ECO:0000313" key="2">
    <source>
        <dbReference type="EMBL" id="KAF2680892.1"/>
    </source>
</evidence>